<evidence type="ECO:0000313" key="14">
    <source>
        <dbReference type="EMBL" id="CAJ0875054.1"/>
    </source>
</evidence>
<keyword evidence="16" id="KW-1185">Reference proteome</keyword>
<dbReference type="EMBL" id="CAUDKV010000010">
    <property type="protein sequence ID" value="CAJ0875054.1"/>
    <property type="molecule type" value="Genomic_DNA"/>
</dbReference>
<evidence type="ECO:0000256" key="2">
    <source>
        <dbReference type="ARBA" id="ARBA00021549"/>
    </source>
</evidence>
<dbReference type="Pfam" id="PF12019">
    <property type="entry name" value="GspH"/>
    <property type="match status" value="1"/>
</dbReference>
<evidence type="ECO:0000313" key="13">
    <source>
        <dbReference type="EMBL" id="CAJ0684759.1"/>
    </source>
</evidence>
<dbReference type="SUPFAM" id="SSF54523">
    <property type="entry name" value="Pili subunits"/>
    <property type="match status" value="1"/>
</dbReference>
<dbReference type="GO" id="GO:0005886">
    <property type="term" value="C:plasma membrane"/>
    <property type="evidence" value="ECO:0007669"/>
    <property type="project" value="UniProtKB-SubCell"/>
</dbReference>
<keyword evidence="3" id="KW-1003">Cell membrane</keyword>
<evidence type="ECO:0000256" key="4">
    <source>
        <dbReference type="ARBA" id="ARBA00022481"/>
    </source>
</evidence>
<dbReference type="InterPro" id="IPR022346">
    <property type="entry name" value="T2SS_GspH"/>
</dbReference>
<dbReference type="RefSeq" id="WP_104565365.1">
    <property type="nucleotide sequence ID" value="NZ_CATVXE010000010.1"/>
</dbReference>
<evidence type="ECO:0000256" key="10">
    <source>
        <dbReference type="ARBA" id="ARBA00030775"/>
    </source>
</evidence>
<proteinExistence type="inferred from homology"/>
<evidence type="ECO:0000256" key="11">
    <source>
        <dbReference type="SAM" id="Phobius"/>
    </source>
</evidence>
<dbReference type="NCBIfam" id="TIGR02532">
    <property type="entry name" value="IV_pilin_GFxxxE"/>
    <property type="match status" value="1"/>
</dbReference>
<feature type="transmembrane region" description="Helical" evidence="11">
    <location>
        <begin position="20"/>
        <end position="39"/>
    </location>
</feature>
<dbReference type="Proteomes" id="UP001190452">
    <property type="component" value="Unassembled WGS sequence"/>
</dbReference>
<keyword evidence="7 11" id="KW-1133">Transmembrane helix</keyword>
<gene>
    <name evidence="14" type="ORF">R77569_02676</name>
    <name evidence="13" type="ORF">R77591_02570</name>
</gene>
<evidence type="ECO:0000256" key="5">
    <source>
        <dbReference type="ARBA" id="ARBA00022519"/>
    </source>
</evidence>
<keyword evidence="8 11" id="KW-0472">Membrane</keyword>
<dbReference type="InterPro" id="IPR012902">
    <property type="entry name" value="N_methyl_site"/>
</dbReference>
<protein>
    <recommendedName>
        <fullName evidence="2">Type II secretion system protein H</fullName>
    </recommendedName>
    <alternativeName>
        <fullName evidence="10">General secretion pathway protein H</fullName>
    </alternativeName>
</protein>
<evidence type="ECO:0000313" key="15">
    <source>
        <dbReference type="Proteomes" id="UP001190002"/>
    </source>
</evidence>
<organism evidence="13 15">
    <name type="scientific">Ralstonia mannitolilytica</name>
    <dbReference type="NCBI Taxonomy" id="105219"/>
    <lineage>
        <taxon>Bacteria</taxon>
        <taxon>Pseudomonadati</taxon>
        <taxon>Pseudomonadota</taxon>
        <taxon>Betaproteobacteria</taxon>
        <taxon>Burkholderiales</taxon>
        <taxon>Burkholderiaceae</taxon>
        <taxon>Ralstonia</taxon>
    </lineage>
</organism>
<reference evidence="13 16" key="1">
    <citation type="submission" date="2023-07" db="EMBL/GenBank/DDBJ databases">
        <authorList>
            <person name="Peeters C."/>
        </authorList>
    </citation>
    <scope>NUCLEOTIDE SEQUENCE</scope>
    <source>
        <strain evidence="14 16">R-77569</strain>
        <strain evidence="13">R-77591</strain>
    </source>
</reference>
<accession>A0AAD2AN87</accession>
<evidence type="ECO:0000259" key="12">
    <source>
        <dbReference type="Pfam" id="PF12019"/>
    </source>
</evidence>
<evidence type="ECO:0000256" key="9">
    <source>
        <dbReference type="ARBA" id="ARBA00025772"/>
    </source>
</evidence>
<keyword evidence="6 11" id="KW-0812">Transmembrane</keyword>
<dbReference type="Proteomes" id="UP001190002">
    <property type="component" value="Unassembled WGS sequence"/>
</dbReference>
<comment type="subcellular location">
    <subcellularLocation>
        <location evidence="1">Cell inner membrane</location>
        <topology evidence="1">Single-pass membrane protein</topology>
    </subcellularLocation>
</comment>
<evidence type="ECO:0000256" key="3">
    <source>
        <dbReference type="ARBA" id="ARBA00022475"/>
    </source>
</evidence>
<feature type="domain" description="General secretion pathway GspH" evidence="12">
    <location>
        <begin position="51"/>
        <end position="164"/>
    </location>
</feature>
<evidence type="ECO:0000256" key="6">
    <source>
        <dbReference type="ARBA" id="ARBA00022692"/>
    </source>
</evidence>
<evidence type="ECO:0000256" key="1">
    <source>
        <dbReference type="ARBA" id="ARBA00004377"/>
    </source>
</evidence>
<evidence type="ECO:0000256" key="7">
    <source>
        <dbReference type="ARBA" id="ARBA00022989"/>
    </source>
</evidence>
<sequence>MLAVTHRRRHSQAGVTFLELAIVLTIVGVLAALAVPSIIDRWQRETVEFLAQRLASTVSLAQATAQRRHVQTQLGPRENASWATGWALTELPLAAPDGTPSSNGRKLIAVALPTMPAVSLTTNLGRGTLSYEAVGYSRMSDVNGATLTLTCGRHRRNVVINAVGRPRICDPATSRGRCTDTADDDP</sequence>
<dbReference type="GO" id="GO:0015628">
    <property type="term" value="P:protein secretion by the type II secretion system"/>
    <property type="evidence" value="ECO:0007669"/>
    <property type="project" value="InterPro"/>
</dbReference>
<keyword evidence="4" id="KW-0488">Methylation</keyword>
<name>A0AAD2AN87_9RALS</name>
<dbReference type="InterPro" id="IPR045584">
    <property type="entry name" value="Pilin-like"/>
</dbReference>
<dbReference type="Gene3D" id="3.55.40.10">
    <property type="entry name" value="minor pseudopilin epsh domain"/>
    <property type="match status" value="1"/>
</dbReference>
<comment type="similarity">
    <text evidence="9">Belongs to the GSP H family.</text>
</comment>
<dbReference type="GO" id="GO:0015627">
    <property type="term" value="C:type II protein secretion system complex"/>
    <property type="evidence" value="ECO:0007669"/>
    <property type="project" value="InterPro"/>
</dbReference>
<evidence type="ECO:0000313" key="16">
    <source>
        <dbReference type="Proteomes" id="UP001190452"/>
    </source>
</evidence>
<dbReference type="Pfam" id="PF07963">
    <property type="entry name" value="N_methyl"/>
    <property type="match status" value="1"/>
</dbReference>
<dbReference type="EMBL" id="CATVXE010000010">
    <property type="protein sequence ID" value="CAJ0684759.1"/>
    <property type="molecule type" value="Genomic_DNA"/>
</dbReference>
<comment type="caution">
    <text evidence="13">The sequence shown here is derived from an EMBL/GenBank/DDBJ whole genome shotgun (WGS) entry which is preliminary data.</text>
</comment>
<evidence type="ECO:0000256" key="8">
    <source>
        <dbReference type="ARBA" id="ARBA00023136"/>
    </source>
</evidence>
<dbReference type="AlphaFoldDB" id="A0AAD2AN87"/>
<keyword evidence="5" id="KW-0997">Cell inner membrane</keyword>